<dbReference type="GO" id="GO:0005886">
    <property type="term" value="C:plasma membrane"/>
    <property type="evidence" value="ECO:0007669"/>
    <property type="project" value="UniProtKB-SubCell"/>
</dbReference>
<evidence type="ECO:0000313" key="3">
    <source>
        <dbReference type="EMBL" id="WMW21912.1"/>
    </source>
</evidence>
<keyword evidence="1" id="KW-0813">Transport</keyword>
<comment type="subcellular location">
    <subcellularLocation>
        <location evidence="1">Cell membrane</location>
        <topology evidence="1">Multi-pass membrane protein</topology>
    </subcellularLocation>
</comment>
<dbReference type="EMBL" id="CP133594">
    <property type="protein sequence ID" value="WMW21912.1"/>
    <property type="molecule type" value="Genomic_DNA"/>
</dbReference>
<keyword evidence="1 2" id="KW-0472">Membrane</keyword>
<evidence type="ECO:0000256" key="1">
    <source>
        <dbReference type="PIRNR" id="PIRNR016661"/>
    </source>
</evidence>
<dbReference type="GeneID" id="84230700"/>
<dbReference type="RefSeq" id="WP_309307706.1">
    <property type="nucleotide sequence ID" value="NZ_CP133594.1"/>
</dbReference>
<feature type="transmembrane region" description="Helical" evidence="2">
    <location>
        <begin position="154"/>
        <end position="175"/>
    </location>
</feature>
<dbReference type="Gene3D" id="1.10.1760.20">
    <property type="match status" value="1"/>
</dbReference>
<feature type="transmembrane region" description="Helical" evidence="2">
    <location>
        <begin position="12"/>
        <end position="31"/>
    </location>
</feature>
<dbReference type="PIRSF" id="PIRSF016661">
    <property type="entry name" value="BioY"/>
    <property type="match status" value="1"/>
</dbReference>
<reference evidence="3" key="1">
    <citation type="submission" date="2023-08" db="EMBL/GenBank/DDBJ databases">
        <title>Methanolobus mangrovi sp. nov. and Methanolobus sediminis sp. nov, two novel methylotrophic methanogens isolated from mangrove sediments in China.</title>
        <authorList>
            <person name="Zhou J."/>
        </authorList>
    </citation>
    <scope>NUCLEOTIDE SEQUENCE</scope>
    <source>
        <strain evidence="3">FTZ2</strain>
    </source>
</reference>
<keyword evidence="2" id="KW-0812">Transmembrane</keyword>
<evidence type="ECO:0000256" key="2">
    <source>
        <dbReference type="SAM" id="Phobius"/>
    </source>
</evidence>
<organism evidence="3 4">
    <name type="scientific">Methanolobus mangrovi</name>
    <dbReference type="NCBI Taxonomy" id="3072977"/>
    <lineage>
        <taxon>Archaea</taxon>
        <taxon>Methanobacteriati</taxon>
        <taxon>Methanobacteriota</taxon>
        <taxon>Stenosarchaea group</taxon>
        <taxon>Methanomicrobia</taxon>
        <taxon>Methanosarcinales</taxon>
        <taxon>Methanosarcinaceae</taxon>
        <taxon>Methanolobus</taxon>
    </lineage>
</organism>
<evidence type="ECO:0000313" key="4">
    <source>
        <dbReference type="Proteomes" id="UP001183006"/>
    </source>
</evidence>
<dbReference type="AlphaFoldDB" id="A0AA51UET0"/>
<keyword evidence="1" id="KW-1003">Cell membrane</keyword>
<accession>A0AA51UET0</accession>
<name>A0AA51UET0_9EURY</name>
<feature type="transmembrane region" description="Helical" evidence="2">
    <location>
        <begin position="123"/>
        <end position="142"/>
    </location>
</feature>
<dbReference type="PANTHER" id="PTHR34295:SF1">
    <property type="entry name" value="BIOTIN TRANSPORTER BIOY"/>
    <property type="match status" value="1"/>
</dbReference>
<dbReference type="PANTHER" id="PTHR34295">
    <property type="entry name" value="BIOTIN TRANSPORTER BIOY"/>
    <property type="match status" value="1"/>
</dbReference>
<sequence length="180" mass="19123">MNDKVYSHNSNIRKMVFASLFAAMMAVGAYIKIPVPISPVPITLQVLFVLMAGAMLGARWGTISVIVYLFLGIAGLPVFSGGSSGLGVLFGPTGGYLVGFMFAALIIGVLCDRYGREKVHFNALFMLAGLFVIYLFGILQLMNVASLTLPEAVAIGLLSYIPGAILKLLVAAIIASRYSI</sequence>
<dbReference type="Proteomes" id="UP001183006">
    <property type="component" value="Chromosome"/>
</dbReference>
<feature type="transmembrane region" description="Helical" evidence="2">
    <location>
        <begin position="65"/>
        <end position="88"/>
    </location>
</feature>
<comment type="similarity">
    <text evidence="1">Belongs to the BioY family.</text>
</comment>
<protein>
    <submittedName>
        <fullName evidence="3">Biotin transporter BioY</fullName>
    </submittedName>
</protein>
<keyword evidence="4" id="KW-1185">Reference proteome</keyword>
<proteinExistence type="inferred from homology"/>
<dbReference type="InterPro" id="IPR003784">
    <property type="entry name" value="BioY"/>
</dbReference>
<dbReference type="Pfam" id="PF02632">
    <property type="entry name" value="BioY"/>
    <property type="match status" value="1"/>
</dbReference>
<feature type="transmembrane region" description="Helical" evidence="2">
    <location>
        <begin position="94"/>
        <end position="111"/>
    </location>
</feature>
<dbReference type="KEGG" id="mmav:RE476_11125"/>
<keyword evidence="2" id="KW-1133">Transmembrane helix</keyword>
<dbReference type="GO" id="GO:0015225">
    <property type="term" value="F:biotin transmembrane transporter activity"/>
    <property type="evidence" value="ECO:0007669"/>
    <property type="project" value="UniProtKB-UniRule"/>
</dbReference>
<gene>
    <name evidence="3" type="ORF">RE476_11125</name>
</gene>